<protein>
    <submittedName>
        <fullName evidence="1">Uncharacterized protein</fullName>
    </submittedName>
</protein>
<sequence>AHCERAFTTKSGLRLQVRWKHPVVVANDAIDMERERLRYASEDLRRMAAEEAVAVHKGVWRRNVYSKEHFPTGTLSAIQSLCLRPHYKQLVQEEKAALANSGGAFPASPNTDR</sequence>
<reference evidence="1" key="1">
    <citation type="submission" date="2014-09" db="EMBL/GenBank/DDBJ databases">
        <authorList>
            <person name="Magalhaes I.L.F."/>
            <person name="Oliveira U."/>
            <person name="Santos F.R."/>
            <person name="Vidigal T.H.D.A."/>
            <person name="Brescovit A.D."/>
            <person name="Santos A.J."/>
        </authorList>
    </citation>
    <scope>NUCLEOTIDE SEQUENCE</scope>
</reference>
<evidence type="ECO:0000313" key="1">
    <source>
        <dbReference type="EMBL" id="JAG51754.1"/>
    </source>
</evidence>
<proteinExistence type="predicted"/>
<accession>A0A0K8SF62</accession>
<dbReference type="AlphaFoldDB" id="A0A0K8SF62"/>
<organism evidence="1">
    <name type="scientific">Lygus hesperus</name>
    <name type="common">Western plant bug</name>
    <dbReference type="NCBI Taxonomy" id="30085"/>
    <lineage>
        <taxon>Eukaryota</taxon>
        <taxon>Metazoa</taxon>
        <taxon>Ecdysozoa</taxon>
        <taxon>Arthropoda</taxon>
        <taxon>Hexapoda</taxon>
        <taxon>Insecta</taxon>
        <taxon>Pterygota</taxon>
        <taxon>Neoptera</taxon>
        <taxon>Paraneoptera</taxon>
        <taxon>Hemiptera</taxon>
        <taxon>Heteroptera</taxon>
        <taxon>Panheteroptera</taxon>
        <taxon>Cimicomorpha</taxon>
        <taxon>Miridae</taxon>
        <taxon>Mirini</taxon>
        <taxon>Lygus</taxon>
    </lineage>
</organism>
<feature type="non-terminal residue" evidence="1">
    <location>
        <position position="1"/>
    </location>
</feature>
<dbReference type="EMBL" id="GBRD01014072">
    <property type="protein sequence ID" value="JAG51754.1"/>
    <property type="molecule type" value="Transcribed_RNA"/>
</dbReference>
<name>A0A0K8SF62_LYGHE</name>